<dbReference type="RefSeq" id="WP_185191471.1">
    <property type="nucleotide sequence ID" value="NZ_JACKXD010000001.1"/>
</dbReference>
<name>A0A7J9SDU5_9EURY</name>
<dbReference type="InterPro" id="IPR036663">
    <property type="entry name" value="Fumarylacetoacetase_C_sf"/>
</dbReference>
<evidence type="ECO:0000313" key="5">
    <source>
        <dbReference type="Proteomes" id="UP000546257"/>
    </source>
</evidence>
<evidence type="ECO:0000256" key="2">
    <source>
        <dbReference type="ARBA" id="ARBA00022723"/>
    </source>
</evidence>
<comment type="similarity">
    <text evidence="1">Belongs to the FAH family.</text>
</comment>
<keyword evidence="5" id="KW-1185">Reference proteome</keyword>
<dbReference type="InterPro" id="IPR011234">
    <property type="entry name" value="Fumarylacetoacetase-like_C"/>
</dbReference>
<dbReference type="InterPro" id="IPR051121">
    <property type="entry name" value="FAH"/>
</dbReference>
<keyword evidence="4" id="KW-0378">Hydrolase</keyword>
<organism evidence="4 5">
    <name type="scientific">Halobellus ruber</name>
    <dbReference type="NCBI Taxonomy" id="2761102"/>
    <lineage>
        <taxon>Archaea</taxon>
        <taxon>Methanobacteriati</taxon>
        <taxon>Methanobacteriota</taxon>
        <taxon>Stenosarchaea group</taxon>
        <taxon>Halobacteria</taxon>
        <taxon>Halobacteriales</taxon>
        <taxon>Haloferacaceae</taxon>
        <taxon>Halobellus</taxon>
    </lineage>
</organism>
<protein>
    <submittedName>
        <fullName evidence="4">Fumarylacetoacetate hydrolase family protein</fullName>
    </submittedName>
</protein>
<keyword evidence="2" id="KW-0479">Metal-binding</keyword>
<dbReference type="Gene3D" id="3.90.850.10">
    <property type="entry name" value="Fumarylacetoacetase-like, C-terminal domain"/>
    <property type="match status" value="1"/>
</dbReference>
<sequence>MRYYRRRQNGEPRLLATADGTAYDLTSAKPGVDSFGALAEAADVTDRTPDRVAEPLLEEAEAFPVSTVDDDPAVPLVAEEVWAAGVTYRISEEARTAESGMPEIYVDVYDADRPELFLKSTPGRTVGPGAAIGVREDSEWNVPEPELGVVLYRGEIVGYTVGNDVSSRSIEGANPLYLPQAKIYDRCCSLGPCVATDIDDPHDLEMSLTVYRNETAAFEGRTTTAGMVRSCEELVSYLTRHNAVPEVTVLLTGTSIVPDDEFSLQPGDTVVVDIEGIGTLRNPVTAV</sequence>
<feature type="domain" description="Fumarylacetoacetase-like C-terminal" evidence="3">
    <location>
        <begin position="110"/>
        <end position="284"/>
    </location>
</feature>
<reference evidence="4 5" key="1">
    <citation type="submission" date="2020-08" db="EMBL/GenBank/DDBJ databases">
        <authorList>
            <person name="Seo M.-J."/>
        </authorList>
    </citation>
    <scope>NUCLEOTIDE SEQUENCE [LARGE SCALE GENOMIC DNA]</scope>
    <source>
        <strain evidence="4 5">MBLA0160</strain>
    </source>
</reference>
<dbReference type="GO" id="GO:0016787">
    <property type="term" value="F:hydrolase activity"/>
    <property type="evidence" value="ECO:0007669"/>
    <property type="project" value="UniProtKB-KW"/>
</dbReference>
<comment type="caution">
    <text evidence="4">The sequence shown here is derived from an EMBL/GenBank/DDBJ whole genome shotgun (WGS) entry which is preliminary data.</text>
</comment>
<dbReference type="PANTHER" id="PTHR42796">
    <property type="entry name" value="FUMARYLACETOACETATE HYDROLASE DOMAIN-CONTAINING PROTEIN 2A-RELATED"/>
    <property type="match status" value="1"/>
</dbReference>
<accession>A0A7J9SDU5</accession>
<dbReference type="GO" id="GO:0046872">
    <property type="term" value="F:metal ion binding"/>
    <property type="evidence" value="ECO:0007669"/>
    <property type="project" value="UniProtKB-KW"/>
</dbReference>
<dbReference type="AlphaFoldDB" id="A0A7J9SDU5"/>
<dbReference type="EMBL" id="JACKXD010000001">
    <property type="protein sequence ID" value="MBB6645094.1"/>
    <property type="molecule type" value="Genomic_DNA"/>
</dbReference>
<dbReference type="PANTHER" id="PTHR42796:SF7">
    <property type="entry name" value="2-DEHYDRO-3-DEOXY-D-ARABINONATE DEHYDRATASE"/>
    <property type="match status" value="1"/>
</dbReference>
<dbReference type="SUPFAM" id="SSF56529">
    <property type="entry name" value="FAH"/>
    <property type="match status" value="1"/>
</dbReference>
<evidence type="ECO:0000259" key="3">
    <source>
        <dbReference type="Pfam" id="PF01557"/>
    </source>
</evidence>
<evidence type="ECO:0000256" key="1">
    <source>
        <dbReference type="ARBA" id="ARBA00010211"/>
    </source>
</evidence>
<dbReference type="GO" id="GO:0044281">
    <property type="term" value="P:small molecule metabolic process"/>
    <property type="evidence" value="ECO:0007669"/>
    <property type="project" value="UniProtKB-ARBA"/>
</dbReference>
<evidence type="ECO:0000313" key="4">
    <source>
        <dbReference type="EMBL" id="MBB6645094.1"/>
    </source>
</evidence>
<dbReference type="Proteomes" id="UP000546257">
    <property type="component" value="Unassembled WGS sequence"/>
</dbReference>
<gene>
    <name evidence="4" type="ORF">H5V44_02060</name>
</gene>
<dbReference type="Pfam" id="PF01557">
    <property type="entry name" value="FAA_hydrolase"/>
    <property type="match status" value="1"/>
</dbReference>
<proteinExistence type="inferred from homology"/>